<protein>
    <submittedName>
        <fullName evidence="1">Uncharacterized protein</fullName>
    </submittedName>
</protein>
<dbReference type="EMBL" id="HACG01005563">
    <property type="protein sequence ID" value="CEK52428.1"/>
    <property type="molecule type" value="Transcribed_RNA"/>
</dbReference>
<evidence type="ECO:0000313" key="1">
    <source>
        <dbReference type="EMBL" id="CEK52428.1"/>
    </source>
</evidence>
<dbReference type="AlphaFoldDB" id="A0A0B6Y8J6"/>
<name>A0A0B6Y8J6_9EUPU</name>
<sequence length="75" mass="8589">MFTPFSQTHLLFSTAFLKLDLLSYFDQCLLSYTEAMQPGSIDHWFSETGFYHFIHCILSVSVNLFIGQCTASQIV</sequence>
<gene>
    <name evidence="1" type="primary">ORF16762</name>
</gene>
<organism evidence="1">
    <name type="scientific">Arion vulgaris</name>
    <dbReference type="NCBI Taxonomy" id="1028688"/>
    <lineage>
        <taxon>Eukaryota</taxon>
        <taxon>Metazoa</taxon>
        <taxon>Spiralia</taxon>
        <taxon>Lophotrochozoa</taxon>
        <taxon>Mollusca</taxon>
        <taxon>Gastropoda</taxon>
        <taxon>Heterobranchia</taxon>
        <taxon>Euthyneura</taxon>
        <taxon>Panpulmonata</taxon>
        <taxon>Eupulmonata</taxon>
        <taxon>Stylommatophora</taxon>
        <taxon>Helicina</taxon>
        <taxon>Arionoidea</taxon>
        <taxon>Arionidae</taxon>
        <taxon>Arion</taxon>
    </lineage>
</organism>
<accession>A0A0B6Y8J6</accession>
<reference evidence="1" key="1">
    <citation type="submission" date="2014-12" db="EMBL/GenBank/DDBJ databases">
        <title>Insight into the proteome of Arion vulgaris.</title>
        <authorList>
            <person name="Aradska J."/>
            <person name="Bulat T."/>
            <person name="Smidak R."/>
            <person name="Sarate P."/>
            <person name="Gangsoo J."/>
            <person name="Sialana F."/>
            <person name="Bilban M."/>
            <person name="Lubec G."/>
        </authorList>
    </citation>
    <scope>NUCLEOTIDE SEQUENCE</scope>
    <source>
        <tissue evidence="1">Skin</tissue>
    </source>
</reference>
<proteinExistence type="predicted"/>